<sequence>MTIIRAQVHIEGRVQGVSFRYHTRETARRLNLNGWVKNLPEGAVAALFEGEENNVRQMIDWCRRGPAAARVDKVDVSLSQGGEGLGSFEIVF</sequence>
<dbReference type="InterPro" id="IPR001792">
    <property type="entry name" value="Acylphosphatase-like_dom"/>
</dbReference>
<comment type="catalytic activity">
    <reaction evidence="3 4 5">
        <text>an acyl phosphate + H2O = a carboxylate + phosphate + H(+)</text>
        <dbReference type="Rhea" id="RHEA:14965"/>
        <dbReference type="ChEBI" id="CHEBI:15377"/>
        <dbReference type="ChEBI" id="CHEBI:15378"/>
        <dbReference type="ChEBI" id="CHEBI:29067"/>
        <dbReference type="ChEBI" id="CHEBI:43474"/>
        <dbReference type="ChEBI" id="CHEBI:59918"/>
        <dbReference type="EC" id="3.6.1.7"/>
    </reaction>
</comment>
<dbReference type="Gene3D" id="3.30.70.100">
    <property type="match status" value="1"/>
</dbReference>
<dbReference type="InterPro" id="IPR017968">
    <property type="entry name" value="Acylphosphatase_CS"/>
</dbReference>
<accession>A0ABY5ZL50</accession>
<comment type="similarity">
    <text evidence="1 6">Belongs to the acylphosphatase family.</text>
</comment>
<dbReference type="NCBIfam" id="NF011016">
    <property type="entry name" value="PRK14444.1"/>
    <property type="match status" value="1"/>
</dbReference>
<dbReference type="Proteomes" id="UP001060414">
    <property type="component" value="Chromosome"/>
</dbReference>
<dbReference type="PROSITE" id="PS51160">
    <property type="entry name" value="ACYLPHOSPHATASE_3"/>
    <property type="match status" value="1"/>
</dbReference>
<dbReference type="Pfam" id="PF00708">
    <property type="entry name" value="Acylphosphatase"/>
    <property type="match status" value="1"/>
</dbReference>
<name>A0ABY5ZL50_9BACT</name>
<keyword evidence="9" id="KW-1185">Reference proteome</keyword>
<dbReference type="PROSITE" id="PS00151">
    <property type="entry name" value="ACYLPHOSPHATASE_2"/>
    <property type="match status" value="1"/>
</dbReference>
<evidence type="ECO:0000256" key="2">
    <source>
        <dbReference type="ARBA" id="ARBA00012150"/>
    </source>
</evidence>
<evidence type="ECO:0000256" key="3">
    <source>
        <dbReference type="ARBA" id="ARBA00047645"/>
    </source>
</evidence>
<dbReference type="PANTHER" id="PTHR47268">
    <property type="entry name" value="ACYLPHOSPHATASE"/>
    <property type="match status" value="1"/>
</dbReference>
<evidence type="ECO:0000259" key="7">
    <source>
        <dbReference type="PROSITE" id="PS51160"/>
    </source>
</evidence>
<dbReference type="PRINTS" id="PR00112">
    <property type="entry name" value="ACYLPHPHTASE"/>
</dbReference>
<evidence type="ECO:0000313" key="9">
    <source>
        <dbReference type="Proteomes" id="UP001060414"/>
    </source>
</evidence>
<gene>
    <name evidence="8" type="ORF">L9S41_00415</name>
</gene>
<dbReference type="InterPro" id="IPR020456">
    <property type="entry name" value="Acylphosphatase"/>
</dbReference>
<feature type="active site" evidence="4">
    <location>
        <position position="38"/>
    </location>
</feature>
<dbReference type="PANTHER" id="PTHR47268:SF4">
    <property type="entry name" value="ACYLPHOSPHATASE"/>
    <property type="match status" value="1"/>
</dbReference>
<reference evidence="8" key="1">
    <citation type="journal article" date="2022" name="Environ. Microbiol.">
        <title>Geoalkalibacter halelectricus SAP #1 sp. nov. possessing extracellular electron transfer and mineral#reducing capabilities from a haloalkaline environment.</title>
        <authorList>
            <person name="Yadav S."/>
            <person name="Singh R."/>
            <person name="Sundharam S.S."/>
            <person name="Chaudhary S."/>
            <person name="Krishnamurthi S."/>
            <person name="Patil S.A."/>
        </authorList>
    </citation>
    <scope>NUCLEOTIDE SEQUENCE</scope>
    <source>
        <strain evidence="8">SAP-1</strain>
    </source>
</reference>
<proteinExistence type="inferred from homology"/>
<dbReference type="RefSeq" id="WP_260748228.1">
    <property type="nucleotide sequence ID" value="NZ_CP092109.1"/>
</dbReference>
<dbReference type="EC" id="3.6.1.7" evidence="2 4"/>
<dbReference type="EMBL" id="CP092109">
    <property type="protein sequence ID" value="UWZ79876.1"/>
    <property type="molecule type" value="Genomic_DNA"/>
</dbReference>
<evidence type="ECO:0000256" key="6">
    <source>
        <dbReference type="RuleBase" id="RU004168"/>
    </source>
</evidence>
<dbReference type="InterPro" id="IPR036046">
    <property type="entry name" value="Acylphosphatase-like_dom_sf"/>
</dbReference>
<feature type="domain" description="Acylphosphatase-like" evidence="7">
    <location>
        <begin position="5"/>
        <end position="92"/>
    </location>
</feature>
<keyword evidence="4 5" id="KW-0378">Hydrolase</keyword>
<protein>
    <recommendedName>
        <fullName evidence="2 4">Acylphosphatase</fullName>
        <ecNumber evidence="2 4">3.6.1.7</ecNumber>
    </recommendedName>
</protein>
<dbReference type="PROSITE" id="PS00150">
    <property type="entry name" value="ACYLPHOSPHATASE_1"/>
    <property type="match status" value="1"/>
</dbReference>
<evidence type="ECO:0000256" key="4">
    <source>
        <dbReference type="PROSITE-ProRule" id="PRU00520"/>
    </source>
</evidence>
<evidence type="ECO:0000313" key="8">
    <source>
        <dbReference type="EMBL" id="UWZ79876.1"/>
    </source>
</evidence>
<organism evidence="8 9">
    <name type="scientific">Geoalkalibacter halelectricus</name>
    <dbReference type="NCBI Taxonomy" id="2847045"/>
    <lineage>
        <taxon>Bacteria</taxon>
        <taxon>Pseudomonadati</taxon>
        <taxon>Thermodesulfobacteriota</taxon>
        <taxon>Desulfuromonadia</taxon>
        <taxon>Desulfuromonadales</taxon>
        <taxon>Geoalkalibacteraceae</taxon>
        <taxon>Geoalkalibacter</taxon>
    </lineage>
</organism>
<dbReference type="SUPFAM" id="SSF54975">
    <property type="entry name" value="Acylphosphatase/BLUF domain-like"/>
    <property type="match status" value="1"/>
</dbReference>
<feature type="active site" evidence="4">
    <location>
        <position position="20"/>
    </location>
</feature>
<evidence type="ECO:0000256" key="1">
    <source>
        <dbReference type="ARBA" id="ARBA00005614"/>
    </source>
</evidence>
<evidence type="ECO:0000256" key="5">
    <source>
        <dbReference type="RuleBase" id="RU000553"/>
    </source>
</evidence>